<dbReference type="InterPro" id="IPR006373">
    <property type="entry name" value="VSA_Rifin"/>
</dbReference>
<sequence>MKALMENYDRQTSQRFKEYDEVMKDKHQNCKEQCDKDIRKIILKDKIEKQMAEHFSGLETKIDRSNIPTCVCEKSVADKMEKTCLKCGSVLGGGIPGFGLVGGYGVYELVELAKVAATASAERAGMETGIQAGISKAISGIETKFHLSTIRGEALGSFLNKGNYIDETLINGVIKIEYLTKCTGSKANTDSSALCLFRENGNEWAFKAIEGNTKIIVKEAAGETAKVTAE</sequence>
<protein>
    <recommendedName>
        <fullName evidence="3">Surface antigen</fullName>
    </recommendedName>
</protein>
<dbReference type="EMBL" id="KI926810">
    <property type="protein sequence ID" value="ETW33206.1"/>
    <property type="molecule type" value="Genomic_DNA"/>
</dbReference>
<dbReference type="Pfam" id="PF02009">
    <property type="entry name" value="RIFIN"/>
    <property type="match status" value="1"/>
</dbReference>
<dbReference type="NCBIfam" id="TIGR01477">
    <property type="entry name" value="RIFIN"/>
    <property type="match status" value="1"/>
</dbReference>
<proteinExistence type="predicted"/>
<evidence type="ECO:0000313" key="1">
    <source>
        <dbReference type="EMBL" id="ETW33206.1"/>
    </source>
</evidence>
<reference evidence="1 2" key="2">
    <citation type="submission" date="2013-02" db="EMBL/GenBank/DDBJ databases">
        <title>The Genome Sequence of Plasmodium falciparum Tanzania (2000708).</title>
        <authorList>
            <consortium name="The Broad Institute Genome Sequencing Platform"/>
            <consortium name="The Broad Institute Genome Sequencing Center for Infectious Disease"/>
            <person name="Neafsey D."/>
            <person name="Cheeseman I."/>
            <person name="Volkman S."/>
            <person name="Adams J."/>
            <person name="Walker B."/>
            <person name="Young S.K."/>
            <person name="Zeng Q."/>
            <person name="Gargeya S."/>
            <person name="Fitzgerald M."/>
            <person name="Haas B."/>
            <person name="Abouelleil A."/>
            <person name="Alvarado L."/>
            <person name="Arachchi H.M."/>
            <person name="Berlin A.M."/>
            <person name="Chapman S.B."/>
            <person name="Dewar J."/>
            <person name="Goldberg J."/>
            <person name="Griggs A."/>
            <person name="Gujja S."/>
            <person name="Hansen M."/>
            <person name="Howarth C."/>
            <person name="Imamovic A."/>
            <person name="Larimer J."/>
            <person name="McCowan C."/>
            <person name="Murphy C."/>
            <person name="Neiman D."/>
            <person name="Pearson M."/>
            <person name="Priest M."/>
            <person name="Roberts A."/>
            <person name="Saif S."/>
            <person name="Shea T."/>
            <person name="Sisk P."/>
            <person name="Sykes S."/>
            <person name="Wortman J."/>
            <person name="Nusbaum C."/>
            <person name="Birren B."/>
        </authorList>
    </citation>
    <scope>NUCLEOTIDE SEQUENCE [LARGE SCALE GENOMIC DNA]</scope>
    <source>
        <strain evidence="2">Tanzania (2000708)</strain>
    </source>
</reference>
<gene>
    <name evidence="1" type="ORF">PFTANZ_06075</name>
</gene>
<evidence type="ECO:0008006" key="3">
    <source>
        <dbReference type="Google" id="ProtNLM"/>
    </source>
</evidence>
<dbReference type="AlphaFoldDB" id="A0A024VZ66"/>
<accession>A0A024VZ66</accession>
<name>A0A024VZ66_PLAFA</name>
<reference evidence="1 2" key="1">
    <citation type="submission" date="2013-02" db="EMBL/GenBank/DDBJ databases">
        <title>The Genome Annotation of Plasmodium falciparum Tanzania (2000708).</title>
        <authorList>
            <consortium name="The Broad Institute Genome Sequencing Platform"/>
            <consortium name="The Broad Institute Genome Sequencing Center for Infectious Disease"/>
            <person name="Neafsey D."/>
            <person name="Hoffman S."/>
            <person name="Volkman S."/>
            <person name="Rosenthal P."/>
            <person name="Walker B."/>
            <person name="Young S.K."/>
            <person name="Zeng Q."/>
            <person name="Gargeya S."/>
            <person name="Fitzgerald M."/>
            <person name="Haas B."/>
            <person name="Abouelleil A."/>
            <person name="Allen A.W."/>
            <person name="Alvarado L."/>
            <person name="Arachchi H.M."/>
            <person name="Berlin A.M."/>
            <person name="Chapman S.B."/>
            <person name="Gainer-Dewar J."/>
            <person name="Goldberg J."/>
            <person name="Griggs A."/>
            <person name="Gujja S."/>
            <person name="Hansen M."/>
            <person name="Howarth C."/>
            <person name="Imamovic A."/>
            <person name="Ireland A."/>
            <person name="Larimer J."/>
            <person name="McCowan C."/>
            <person name="Murphy C."/>
            <person name="Pearson M."/>
            <person name="Poon T.W."/>
            <person name="Priest M."/>
            <person name="Roberts A."/>
            <person name="Saif S."/>
            <person name="Shea T."/>
            <person name="Sisk P."/>
            <person name="Sykes S."/>
            <person name="Wortman J."/>
            <person name="Nusbaum C."/>
            <person name="Birren B."/>
        </authorList>
    </citation>
    <scope>NUCLEOTIDE SEQUENCE [LARGE SCALE GENOMIC DNA]</scope>
    <source>
        <strain evidence="2">Tanzania (2000708)</strain>
    </source>
</reference>
<organism evidence="1 2">
    <name type="scientific">Plasmodium falciparum Tanzania</name>
    <name type="common">2000708</name>
    <dbReference type="NCBI Taxonomy" id="1036725"/>
    <lineage>
        <taxon>Eukaryota</taxon>
        <taxon>Sar</taxon>
        <taxon>Alveolata</taxon>
        <taxon>Apicomplexa</taxon>
        <taxon>Aconoidasida</taxon>
        <taxon>Haemosporida</taxon>
        <taxon>Plasmodiidae</taxon>
        <taxon>Plasmodium</taxon>
        <taxon>Plasmodium (Laverania)</taxon>
    </lineage>
</organism>
<dbReference type="Proteomes" id="UP000030708">
    <property type="component" value="Unassembled WGS sequence"/>
</dbReference>
<evidence type="ECO:0000313" key="2">
    <source>
        <dbReference type="Proteomes" id="UP000030708"/>
    </source>
</evidence>